<organism evidence="1">
    <name type="scientific">gut metagenome</name>
    <dbReference type="NCBI Taxonomy" id="749906"/>
    <lineage>
        <taxon>unclassified sequences</taxon>
        <taxon>metagenomes</taxon>
        <taxon>organismal metagenomes</taxon>
    </lineage>
</organism>
<sequence length="70" mass="7370">MFSLGETAMKSLRSAAVGKSLLCTKSTTCFTNPAKPGICCGRGGQLKPDERNIHEFPSSLSLTALCFTAS</sequence>
<proteinExistence type="predicted"/>
<reference evidence="1" key="1">
    <citation type="journal article" date="2012" name="PLoS ONE">
        <title>Gene sets for utilization of primary and secondary nutrition supplies in the distal gut of endangered iberian lynx.</title>
        <authorList>
            <person name="Alcaide M."/>
            <person name="Messina E."/>
            <person name="Richter M."/>
            <person name="Bargiela R."/>
            <person name="Peplies J."/>
            <person name="Huws S.A."/>
            <person name="Newbold C.J."/>
            <person name="Golyshin P.N."/>
            <person name="Simon M.A."/>
            <person name="Lopez G."/>
            <person name="Yakimov M.M."/>
            <person name="Ferrer M."/>
        </authorList>
    </citation>
    <scope>NUCLEOTIDE SEQUENCE</scope>
</reference>
<evidence type="ECO:0000313" key="1">
    <source>
        <dbReference type="EMBL" id="EJW97125.1"/>
    </source>
</evidence>
<comment type="caution">
    <text evidence="1">The sequence shown here is derived from an EMBL/GenBank/DDBJ whole genome shotgun (WGS) entry which is preliminary data.</text>
</comment>
<dbReference type="EMBL" id="AMCI01004928">
    <property type="protein sequence ID" value="EJW97125.1"/>
    <property type="molecule type" value="Genomic_DNA"/>
</dbReference>
<dbReference type="AlphaFoldDB" id="J9CB54"/>
<accession>J9CB54</accession>
<name>J9CB54_9ZZZZ</name>
<gene>
    <name evidence="1" type="ORF">EVA_14768</name>
</gene>
<protein>
    <submittedName>
        <fullName evidence="1">Uncharacterized protein</fullName>
    </submittedName>
</protein>